<feature type="region of interest" description="Disordered" evidence="1">
    <location>
        <begin position="115"/>
        <end position="141"/>
    </location>
</feature>
<feature type="region of interest" description="Disordered" evidence="1">
    <location>
        <begin position="603"/>
        <end position="640"/>
    </location>
</feature>
<name>A0A6A4J0U7_APOLU</name>
<evidence type="ECO:0000256" key="1">
    <source>
        <dbReference type="SAM" id="MobiDB-lite"/>
    </source>
</evidence>
<feature type="compositionally biased region" description="Polar residues" evidence="1">
    <location>
        <begin position="286"/>
        <end position="299"/>
    </location>
</feature>
<sequence>METVSFDHDRNLKHHGGEQRANHEQVFHKDTRRKRVPLRRSITKLHPRGISAPRPSRFGEGSLASPGEVDQFADVVHNPCPKRMSSNSRAVAGFKGGQQEFSANEYGDDEHVYQVSKDSRKGQELSPSLKGNHNPSQPTDLNQAVKQNQQWLISNQGFPQEPNAQNYKGHVPPVIPTQNSNDQHYRPLGNANQPPSMPDNYYAGQNPSNYVVLPIDRPAETFKESLKQINKYDQPSPQQLMDNRRIKMKFDGNQGVVPQTHQMAGSNGQYLGSQGPKSQDGGPNPGFSQMPSMAFNSKNPLALPPSRNEIVLPGIQSYRYANDAYNATYETPIGVFHTIDCPNQLPPYSNSSYELTPLNQQSFYFHNSPNNSNRGYKPCNSTMPSGPPLNYGYNSPKEQGAPNQQHNTCKHGNRQSCKGGVEVYNAAGVIDNQPQSQGQLDVDAGNDLNMHGKHPDPYLDSQNIKIGADNWKSFNNPRGVYSHEQSQRNIQAVSNQPVNKDKGANQANVEKPAHGLAAIKGFFGKHNKDEVKGRQSACNEPKPPKSKGHNENLLPPAVNKPTIGNKEEIIAENLPVSKNERGLINGKSGVVVVVEKANGLDQPSQNGYGKANGFSKTRNNGLTKNDQRYSPRDMPKGHHDTSAYVGSPPQPPAIINLPRNSLNYQVPEIVPQLKQGNGSHSLSHILNPPLTVEPHLFTNKGLKVVSKISPVEDATYHPFMGFVPARNDEAFYDKKNMNFLGPINHPPLVNLKRNKPGKSEKRLKTDKHIKRVSGKYTDEFYSEPADFHSDMSVEDFHQPEKGNKRARYARKCHQNHKTFWQHLKGQDKRGLHRSKVSTYGSGP</sequence>
<evidence type="ECO:0000313" key="3">
    <source>
        <dbReference type="Proteomes" id="UP000466442"/>
    </source>
</evidence>
<keyword evidence="3" id="KW-1185">Reference proteome</keyword>
<feature type="region of interest" description="Disordered" evidence="1">
    <location>
        <begin position="822"/>
        <end position="843"/>
    </location>
</feature>
<comment type="caution">
    <text evidence="2">The sequence shown here is derived from an EMBL/GenBank/DDBJ whole genome shotgun (WGS) entry which is preliminary data.</text>
</comment>
<dbReference type="Proteomes" id="UP000466442">
    <property type="component" value="Unassembled WGS sequence"/>
</dbReference>
<gene>
    <name evidence="2" type="ORF">GE061_016921</name>
</gene>
<reference evidence="2" key="1">
    <citation type="journal article" date="2021" name="Mol. Ecol. Resour.">
        <title>Apolygus lucorum genome provides insights into omnivorousness and mesophyll feeding.</title>
        <authorList>
            <person name="Liu Y."/>
            <person name="Liu H."/>
            <person name="Wang H."/>
            <person name="Huang T."/>
            <person name="Liu B."/>
            <person name="Yang B."/>
            <person name="Yin L."/>
            <person name="Li B."/>
            <person name="Zhang Y."/>
            <person name="Zhang S."/>
            <person name="Jiang F."/>
            <person name="Zhang X."/>
            <person name="Ren Y."/>
            <person name="Wang B."/>
            <person name="Wang S."/>
            <person name="Lu Y."/>
            <person name="Wu K."/>
            <person name="Fan W."/>
            <person name="Wang G."/>
        </authorList>
    </citation>
    <scope>NUCLEOTIDE SEQUENCE</scope>
    <source>
        <strain evidence="2">12Hb</strain>
    </source>
</reference>
<feature type="compositionally biased region" description="Polar residues" evidence="1">
    <location>
        <begin position="264"/>
        <end position="277"/>
    </location>
</feature>
<feature type="compositionally biased region" description="Polar residues" evidence="1">
    <location>
        <begin position="614"/>
        <end position="624"/>
    </location>
</feature>
<organism evidence="2 3">
    <name type="scientific">Apolygus lucorum</name>
    <name type="common">Small green plant bug</name>
    <name type="synonym">Lygocoris lucorum</name>
    <dbReference type="NCBI Taxonomy" id="248454"/>
    <lineage>
        <taxon>Eukaryota</taxon>
        <taxon>Metazoa</taxon>
        <taxon>Ecdysozoa</taxon>
        <taxon>Arthropoda</taxon>
        <taxon>Hexapoda</taxon>
        <taxon>Insecta</taxon>
        <taxon>Pterygota</taxon>
        <taxon>Neoptera</taxon>
        <taxon>Paraneoptera</taxon>
        <taxon>Hemiptera</taxon>
        <taxon>Heteroptera</taxon>
        <taxon>Panheteroptera</taxon>
        <taxon>Cimicomorpha</taxon>
        <taxon>Miridae</taxon>
        <taxon>Mirini</taxon>
        <taxon>Apolygus</taxon>
    </lineage>
</organism>
<protein>
    <submittedName>
        <fullName evidence="2">Uncharacterized protein</fullName>
    </submittedName>
</protein>
<feature type="region of interest" description="Disordered" evidence="1">
    <location>
        <begin position="1"/>
        <end position="34"/>
    </location>
</feature>
<proteinExistence type="predicted"/>
<feature type="region of interest" description="Disordered" evidence="1">
    <location>
        <begin position="264"/>
        <end position="301"/>
    </location>
</feature>
<dbReference type="AlphaFoldDB" id="A0A6A4J0U7"/>
<accession>A0A6A4J0U7</accession>
<feature type="region of interest" description="Disordered" evidence="1">
    <location>
        <begin position="529"/>
        <end position="561"/>
    </location>
</feature>
<evidence type="ECO:0000313" key="2">
    <source>
        <dbReference type="EMBL" id="KAF6208465.1"/>
    </source>
</evidence>
<feature type="compositionally biased region" description="Basic and acidic residues" evidence="1">
    <location>
        <begin position="1"/>
        <end position="29"/>
    </location>
</feature>
<feature type="compositionally biased region" description="Basic and acidic residues" evidence="1">
    <location>
        <begin position="625"/>
        <end position="640"/>
    </location>
</feature>
<dbReference type="EMBL" id="WIXP02000007">
    <property type="protein sequence ID" value="KAF6208465.1"/>
    <property type="molecule type" value="Genomic_DNA"/>
</dbReference>
<feature type="compositionally biased region" description="Polar residues" evidence="1">
    <location>
        <begin position="125"/>
        <end position="141"/>
    </location>
</feature>